<keyword evidence="2" id="KW-1185">Reference proteome</keyword>
<reference evidence="2" key="1">
    <citation type="submission" date="2024-06" db="EMBL/GenBank/DDBJ databases">
        <title>Multi-omics analyses provide insights into the biosynthesis of the anticancer antibiotic pleurotin in Hohenbuehelia grisea.</title>
        <authorList>
            <person name="Weaver J.A."/>
            <person name="Alberti F."/>
        </authorList>
    </citation>
    <scope>NUCLEOTIDE SEQUENCE [LARGE SCALE GENOMIC DNA]</scope>
    <source>
        <strain evidence="2">T-177</strain>
    </source>
</reference>
<sequence>MASPEYSAPILSFAISQDATARVRATRSKCEQMILVSGRESSVKDNRLRLNFQQLIESTLFKLRIDNLLVDRLSLSNIQLADDPSRHMTLNSKCLALCPAMENSSASR</sequence>
<dbReference type="EMBL" id="JASNQZ010000001">
    <property type="protein sequence ID" value="KAL0961019.1"/>
    <property type="molecule type" value="Genomic_DNA"/>
</dbReference>
<name>A0ABR3JZN0_9AGAR</name>
<evidence type="ECO:0000313" key="2">
    <source>
        <dbReference type="Proteomes" id="UP001556367"/>
    </source>
</evidence>
<organism evidence="1 2">
    <name type="scientific">Hohenbuehelia grisea</name>
    <dbReference type="NCBI Taxonomy" id="104357"/>
    <lineage>
        <taxon>Eukaryota</taxon>
        <taxon>Fungi</taxon>
        <taxon>Dikarya</taxon>
        <taxon>Basidiomycota</taxon>
        <taxon>Agaricomycotina</taxon>
        <taxon>Agaricomycetes</taxon>
        <taxon>Agaricomycetidae</taxon>
        <taxon>Agaricales</taxon>
        <taxon>Pleurotineae</taxon>
        <taxon>Pleurotaceae</taxon>
        <taxon>Hohenbuehelia</taxon>
    </lineage>
</organism>
<comment type="caution">
    <text evidence="1">The sequence shown here is derived from an EMBL/GenBank/DDBJ whole genome shotgun (WGS) entry which is preliminary data.</text>
</comment>
<gene>
    <name evidence="1" type="ORF">HGRIS_006011</name>
</gene>
<evidence type="ECO:0000313" key="1">
    <source>
        <dbReference type="EMBL" id="KAL0961019.1"/>
    </source>
</evidence>
<proteinExistence type="predicted"/>
<accession>A0ABR3JZN0</accession>
<protein>
    <submittedName>
        <fullName evidence="1">Uncharacterized protein</fullName>
    </submittedName>
</protein>
<dbReference type="Proteomes" id="UP001556367">
    <property type="component" value="Unassembled WGS sequence"/>
</dbReference>